<dbReference type="eggNOG" id="KOG2195">
    <property type="taxonomic scope" value="Eukaryota"/>
</dbReference>
<dbReference type="InterPro" id="IPR046450">
    <property type="entry name" value="PA_dom_sf"/>
</dbReference>
<dbReference type="InterPro" id="IPR035920">
    <property type="entry name" value="YhbY-like_sf"/>
</dbReference>
<protein>
    <recommendedName>
        <fullName evidence="6">CRM domain-containing protein</fullName>
    </recommendedName>
</protein>
<dbReference type="CDD" id="cd02121">
    <property type="entry name" value="PA_GCPII_like"/>
    <property type="match status" value="1"/>
</dbReference>
<dbReference type="KEGG" id="smo:SELMODRAFT_408011"/>
<keyword evidence="5" id="KW-0812">Transmembrane</keyword>
<dbReference type="Gene3D" id="3.30.110.60">
    <property type="entry name" value="YhbY-like"/>
    <property type="match status" value="1"/>
</dbReference>
<feature type="transmembrane region" description="Helical" evidence="5">
    <location>
        <begin position="390"/>
        <end position="412"/>
    </location>
</feature>
<dbReference type="InParanoid" id="D8R6X2"/>
<keyword evidence="8" id="KW-1185">Reference proteome</keyword>
<dbReference type="PANTHER" id="PTHR10404">
    <property type="entry name" value="N-ACETYLATED-ALPHA-LINKED ACIDIC DIPEPTIDASE"/>
    <property type="match status" value="1"/>
</dbReference>
<dbReference type="Gene3D" id="3.40.630.10">
    <property type="entry name" value="Zn peptidases"/>
    <property type="match status" value="1"/>
</dbReference>
<dbReference type="Pfam" id="PF01985">
    <property type="entry name" value="CRS1_YhbY"/>
    <property type="match status" value="1"/>
</dbReference>
<reference evidence="7 8" key="1">
    <citation type="journal article" date="2011" name="Science">
        <title>The Selaginella genome identifies genetic changes associated with the evolution of vascular plants.</title>
        <authorList>
            <person name="Banks J.A."/>
            <person name="Nishiyama T."/>
            <person name="Hasebe M."/>
            <person name="Bowman J.L."/>
            <person name="Gribskov M."/>
            <person name="dePamphilis C."/>
            <person name="Albert V.A."/>
            <person name="Aono N."/>
            <person name="Aoyama T."/>
            <person name="Ambrose B.A."/>
            <person name="Ashton N.W."/>
            <person name="Axtell M.J."/>
            <person name="Barker E."/>
            <person name="Barker M.S."/>
            <person name="Bennetzen J.L."/>
            <person name="Bonawitz N.D."/>
            <person name="Chapple C."/>
            <person name="Cheng C."/>
            <person name="Correa L.G."/>
            <person name="Dacre M."/>
            <person name="DeBarry J."/>
            <person name="Dreyer I."/>
            <person name="Elias M."/>
            <person name="Engstrom E.M."/>
            <person name="Estelle M."/>
            <person name="Feng L."/>
            <person name="Finet C."/>
            <person name="Floyd S.K."/>
            <person name="Frommer W.B."/>
            <person name="Fujita T."/>
            <person name="Gramzow L."/>
            <person name="Gutensohn M."/>
            <person name="Harholt J."/>
            <person name="Hattori M."/>
            <person name="Heyl A."/>
            <person name="Hirai T."/>
            <person name="Hiwatashi Y."/>
            <person name="Ishikawa M."/>
            <person name="Iwata M."/>
            <person name="Karol K.G."/>
            <person name="Koehler B."/>
            <person name="Kolukisaoglu U."/>
            <person name="Kubo M."/>
            <person name="Kurata T."/>
            <person name="Lalonde S."/>
            <person name="Li K."/>
            <person name="Li Y."/>
            <person name="Litt A."/>
            <person name="Lyons E."/>
            <person name="Manning G."/>
            <person name="Maruyama T."/>
            <person name="Michael T.P."/>
            <person name="Mikami K."/>
            <person name="Miyazaki S."/>
            <person name="Morinaga S."/>
            <person name="Murata T."/>
            <person name="Mueller-Roeber B."/>
            <person name="Nelson D.R."/>
            <person name="Obara M."/>
            <person name="Oguri Y."/>
            <person name="Olmstead R.G."/>
            <person name="Onodera N."/>
            <person name="Petersen B.L."/>
            <person name="Pils B."/>
            <person name="Prigge M."/>
            <person name="Rensing S.A."/>
            <person name="Riano-Pachon D.M."/>
            <person name="Roberts A.W."/>
            <person name="Sato Y."/>
            <person name="Scheller H.V."/>
            <person name="Schulz B."/>
            <person name="Schulz C."/>
            <person name="Shakirov E.V."/>
            <person name="Shibagaki N."/>
            <person name="Shinohara N."/>
            <person name="Shippen D.E."/>
            <person name="Soerensen I."/>
            <person name="Sotooka R."/>
            <person name="Sugimoto N."/>
            <person name="Sugita M."/>
            <person name="Sumikawa N."/>
            <person name="Tanurdzic M."/>
            <person name="Theissen G."/>
            <person name="Ulvskov P."/>
            <person name="Wakazuki S."/>
            <person name="Weng J.K."/>
            <person name="Willats W.W."/>
            <person name="Wipf D."/>
            <person name="Wolf P.G."/>
            <person name="Yang L."/>
            <person name="Zimmer A.D."/>
            <person name="Zhu Q."/>
            <person name="Mitros T."/>
            <person name="Hellsten U."/>
            <person name="Loque D."/>
            <person name="Otillar R."/>
            <person name="Salamov A."/>
            <person name="Schmutz J."/>
            <person name="Shapiro H."/>
            <person name="Lindquist E."/>
            <person name="Lucas S."/>
            <person name="Rokhsar D."/>
            <person name="Grigoriev I.V."/>
        </authorList>
    </citation>
    <scope>NUCLEOTIDE SEQUENCE [LARGE SCALE GENOMIC DNA]</scope>
</reference>
<keyword evidence="1 3" id="KW-0694">RNA-binding</keyword>
<feature type="domain" description="CRM" evidence="6">
    <location>
        <begin position="123"/>
        <end position="221"/>
    </location>
</feature>
<proteinExistence type="predicted"/>
<dbReference type="Gene3D" id="3.50.30.30">
    <property type="match status" value="1"/>
</dbReference>
<dbReference type="GO" id="GO:0003723">
    <property type="term" value="F:RNA binding"/>
    <property type="evidence" value="ECO:0007669"/>
    <property type="project" value="UniProtKB-UniRule"/>
</dbReference>
<dbReference type="PANTHER" id="PTHR10404:SF46">
    <property type="entry name" value="VACUOLAR PROTEIN SORTING-ASSOCIATED PROTEIN 70"/>
    <property type="match status" value="1"/>
</dbReference>
<name>D8R6X2_SELML</name>
<dbReference type="SUPFAM" id="SSF53187">
    <property type="entry name" value="Zn-dependent exopeptidases"/>
    <property type="match status" value="1"/>
</dbReference>
<evidence type="ECO:0000256" key="4">
    <source>
        <dbReference type="SAM" id="MobiDB-lite"/>
    </source>
</evidence>
<accession>D8R6X2</accession>
<keyword evidence="5" id="KW-0472">Membrane</keyword>
<dbReference type="Proteomes" id="UP000001514">
    <property type="component" value="Unassembled WGS sequence"/>
</dbReference>
<evidence type="ECO:0000256" key="5">
    <source>
        <dbReference type="SAM" id="Phobius"/>
    </source>
</evidence>
<dbReference type="HOGENOM" id="CLU_409057_0_0_1"/>
<dbReference type="InterPro" id="IPR039373">
    <property type="entry name" value="Peptidase_M28B"/>
</dbReference>
<evidence type="ECO:0000313" key="8">
    <source>
        <dbReference type="Proteomes" id="UP000001514"/>
    </source>
</evidence>
<keyword evidence="5" id="KW-1133">Transmembrane helix</keyword>
<dbReference type="SUPFAM" id="SSF75471">
    <property type="entry name" value="YhbY-like"/>
    <property type="match status" value="1"/>
</dbReference>
<sequence>MCTAATGAQPVAASSRVLSGVRQTNLATEQQRQDENPDHDQQLSMDFRIKKRNLVKELVKQQIREEIRKRREEDKNRAPKTEKEFLEVKIRRALYTIDLNRTEIRRKHSSHLTEGKRCLRETEPLSEGEAAHYARIGNKNQNFASVGKRGIYGGVIHNIHTNWKFHETVRIKCPRHNSMEETRRIGAELARLSGGIVLDVLEDRTVIMFRGKNYQTPEELYPPTLEAVDRRNADSRHHIQRALDSQVYRLGQYISRYHFLKEDREPAQATQPMIVLPGAGNEDREEGLDQGGCQVEGENGDKDQARAAAADVIATQASLERVEKKMASRFGRELGRHKTEIGKERRRARKNLFDYKIRRCGGIKAYLRGLGVGFLREKRRFLSTSSKKEMFGTLATHILLLLVAIIAINLYLSSLPAWFFVTQVSTRSIAALLHNLTLHPHVAGTPQGFATAKFVEERFREFGLSTRTVDYEVLVSYPLKRSLSVVYPRNSSLSLALDEETVDGDGDSSGVIPTFFAYSPSGEALAEVVYANYGQKSDFDELKSLGVEVRGSVVIARLGKSFRGDIVFNAQEEGAVAVVLYPDPRDYATNATTEGYYPFSRWLPPSGVQRGSVIQDPGDPLTPGWPSSKLSERLDASNLTRLGVPAIPALPISARDALPIIEALGGPVAPDS</sequence>
<dbReference type="Pfam" id="PF02225">
    <property type="entry name" value="PA"/>
    <property type="match status" value="1"/>
</dbReference>
<dbReference type="AlphaFoldDB" id="D8R6X2"/>
<dbReference type="PROSITE" id="PS51295">
    <property type="entry name" value="CRM"/>
    <property type="match status" value="1"/>
</dbReference>
<dbReference type="SMART" id="SM01103">
    <property type="entry name" value="CRS1_YhbY"/>
    <property type="match status" value="1"/>
</dbReference>
<evidence type="ECO:0000256" key="2">
    <source>
        <dbReference type="ARBA" id="ARBA00023180"/>
    </source>
</evidence>
<dbReference type="EMBL" id="GL377573">
    <property type="protein sequence ID" value="EFJ31418.1"/>
    <property type="molecule type" value="Genomic_DNA"/>
</dbReference>
<evidence type="ECO:0000259" key="6">
    <source>
        <dbReference type="PROSITE" id="PS51295"/>
    </source>
</evidence>
<dbReference type="Gramene" id="EFJ31418">
    <property type="protein sequence ID" value="EFJ31418"/>
    <property type="gene ID" value="SELMODRAFT_408011"/>
</dbReference>
<evidence type="ECO:0000256" key="1">
    <source>
        <dbReference type="ARBA" id="ARBA00022884"/>
    </source>
</evidence>
<dbReference type="InterPro" id="IPR001890">
    <property type="entry name" value="RNA-binding_CRM"/>
</dbReference>
<feature type="region of interest" description="Disordered" evidence="4">
    <location>
        <begin position="1"/>
        <end position="20"/>
    </location>
</feature>
<organism evidence="8">
    <name type="scientific">Selaginella moellendorffii</name>
    <name type="common">Spikemoss</name>
    <dbReference type="NCBI Taxonomy" id="88036"/>
    <lineage>
        <taxon>Eukaryota</taxon>
        <taxon>Viridiplantae</taxon>
        <taxon>Streptophyta</taxon>
        <taxon>Embryophyta</taxon>
        <taxon>Tracheophyta</taxon>
        <taxon>Lycopodiopsida</taxon>
        <taxon>Selaginellales</taxon>
        <taxon>Selaginellaceae</taxon>
        <taxon>Selaginella</taxon>
    </lineage>
</organism>
<evidence type="ECO:0000256" key="3">
    <source>
        <dbReference type="PROSITE-ProRule" id="PRU00626"/>
    </source>
</evidence>
<dbReference type="InterPro" id="IPR003137">
    <property type="entry name" value="PA_domain"/>
</dbReference>
<gene>
    <name evidence="7" type="ORF">SELMODRAFT_408011</name>
</gene>
<dbReference type="SUPFAM" id="SSF52025">
    <property type="entry name" value="PA domain"/>
    <property type="match status" value="1"/>
</dbReference>
<evidence type="ECO:0000313" key="7">
    <source>
        <dbReference type="EMBL" id="EFJ31418.1"/>
    </source>
</evidence>
<dbReference type="eggNOG" id="KOG1990">
    <property type="taxonomic scope" value="Eukaryota"/>
</dbReference>
<keyword evidence="2" id="KW-0325">Glycoprotein</keyword>